<evidence type="ECO:0000313" key="1">
    <source>
        <dbReference type="EMBL" id="KLO04250.1"/>
    </source>
</evidence>
<accession>A0A0H2QXB4</accession>
<reference evidence="1 2" key="1">
    <citation type="submission" date="2015-04" db="EMBL/GenBank/DDBJ databases">
        <title>Complete genome sequence of Schizopora paradoxa KUC8140, a cosmopolitan wood degrader in East Asia.</title>
        <authorList>
            <consortium name="DOE Joint Genome Institute"/>
            <person name="Min B."/>
            <person name="Park H."/>
            <person name="Jang Y."/>
            <person name="Kim J.-J."/>
            <person name="Kim K.H."/>
            <person name="Pangilinan J."/>
            <person name="Lipzen A."/>
            <person name="Riley R."/>
            <person name="Grigoriev I.V."/>
            <person name="Spatafora J.W."/>
            <person name="Choi I.-G."/>
        </authorList>
    </citation>
    <scope>NUCLEOTIDE SEQUENCE [LARGE SCALE GENOMIC DNA]</scope>
    <source>
        <strain evidence="1 2">KUC8140</strain>
    </source>
</reference>
<evidence type="ECO:0000313" key="2">
    <source>
        <dbReference type="Proteomes" id="UP000053477"/>
    </source>
</evidence>
<proteinExistence type="predicted"/>
<dbReference type="Proteomes" id="UP000053477">
    <property type="component" value="Unassembled WGS sequence"/>
</dbReference>
<keyword evidence="2" id="KW-1185">Reference proteome</keyword>
<name>A0A0H2QXB4_9AGAM</name>
<organism evidence="1 2">
    <name type="scientific">Schizopora paradoxa</name>
    <dbReference type="NCBI Taxonomy" id="27342"/>
    <lineage>
        <taxon>Eukaryota</taxon>
        <taxon>Fungi</taxon>
        <taxon>Dikarya</taxon>
        <taxon>Basidiomycota</taxon>
        <taxon>Agaricomycotina</taxon>
        <taxon>Agaricomycetes</taxon>
        <taxon>Hymenochaetales</taxon>
        <taxon>Schizoporaceae</taxon>
        <taxon>Schizopora</taxon>
    </lineage>
</organism>
<gene>
    <name evidence="1" type="ORF">SCHPADRAFT_897179</name>
</gene>
<sequence length="272" mass="29981">MSTCCRRRPKPMLTVWIEGSRRGESISCSDSLRVDALTLRIGSPWCQPSMRKADRRPRACAGKSPVVARTRGRDVSTAREQGGSVVNTCRAAHPSFHRCGHPAPNQSSSPSRLRRRYILKALDVLHRLPRVMMVYVGSSRREQSTALDELRRLPEMMTGQQSIGVHLRGSTVLAYAKEDGGTCRRKLMDGALDLARATPSIEIARAEVVVRLLRVVSASFHITVAVLFPDPSMPSPNVDGMYQELSTRAPPVEVSNSMGRIEGTRRGQSAHA</sequence>
<dbReference type="InParanoid" id="A0A0H2QXB4"/>
<dbReference type="AlphaFoldDB" id="A0A0H2QXB4"/>
<dbReference type="EMBL" id="KQ086629">
    <property type="protein sequence ID" value="KLO04250.1"/>
    <property type="molecule type" value="Genomic_DNA"/>
</dbReference>
<protein>
    <submittedName>
        <fullName evidence="1">Uncharacterized protein</fullName>
    </submittedName>
</protein>